<dbReference type="InterPro" id="IPR036388">
    <property type="entry name" value="WH-like_DNA-bd_sf"/>
</dbReference>
<sequence length="218" mass="25280">MIVYHYGVVLSIKRLGGANVMFSWIERRGKMVESSKITLLLQKHASGHREALDELIPLVYEKMQAMAKYRLQGEKDDHTINTTALVHEAYLKLVDFDRIEWQNRDHFFGIASQVMRNILVDYAIKQQAQKRGGKQQRVTLGEADCVTELNLEDVLTVHQLLEKLEKIDERQVRVVECRFFGCLTIEETAKALNISTATVSRDWNMARAWLNRELESFQ</sequence>
<proteinExistence type="predicted"/>
<accession>A0A2N0VIW9</accession>
<dbReference type="AlphaFoldDB" id="A0A2N0VIW9"/>
<evidence type="ECO:0000256" key="2">
    <source>
        <dbReference type="ARBA" id="ARBA00023082"/>
    </source>
</evidence>
<dbReference type="GO" id="GO:0016987">
    <property type="term" value="F:sigma factor activity"/>
    <property type="evidence" value="ECO:0007669"/>
    <property type="project" value="UniProtKB-KW"/>
</dbReference>
<feature type="domain" description="RNA polymerase sigma-70 ECF-like HTH" evidence="4">
    <location>
        <begin position="35"/>
        <end position="215"/>
    </location>
</feature>
<dbReference type="Gene3D" id="1.10.10.10">
    <property type="entry name" value="Winged helix-like DNA-binding domain superfamily/Winged helix DNA-binding domain"/>
    <property type="match status" value="1"/>
</dbReference>
<dbReference type="InterPro" id="IPR053812">
    <property type="entry name" value="HTH_Sigma70_ECF-like"/>
</dbReference>
<comment type="caution">
    <text evidence="5">The sequence shown here is derived from an EMBL/GenBank/DDBJ whole genome shotgun (WGS) entry which is preliminary data.</text>
</comment>
<dbReference type="Pfam" id="PF07638">
    <property type="entry name" value="Sigma70_ECF"/>
    <property type="match status" value="1"/>
</dbReference>
<keyword evidence="3" id="KW-0804">Transcription</keyword>
<keyword evidence="2" id="KW-0731">Sigma factor</keyword>
<dbReference type="GO" id="GO:0006352">
    <property type="term" value="P:DNA-templated transcription initiation"/>
    <property type="evidence" value="ECO:0007669"/>
    <property type="project" value="InterPro"/>
</dbReference>
<organism evidence="5 6">
    <name type="scientific">Rhodohalobacter barkolensis</name>
    <dbReference type="NCBI Taxonomy" id="2053187"/>
    <lineage>
        <taxon>Bacteria</taxon>
        <taxon>Pseudomonadati</taxon>
        <taxon>Balneolota</taxon>
        <taxon>Balneolia</taxon>
        <taxon>Balneolales</taxon>
        <taxon>Balneolaceae</taxon>
        <taxon>Rhodohalobacter</taxon>
    </lineage>
</organism>
<name>A0A2N0VIW9_9BACT</name>
<dbReference type="PANTHER" id="PTHR43133">
    <property type="entry name" value="RNA POLYMERASE ECF-TYPE SIGMA FACTO"/>
    <property type="match status" value="1"/>
</dbReference>
<evidence type="ECO:0000313" key="5">
    <source>
        <dbReference type="EMBL" id="PKD44129.1"/>
    </source>
</evidence>
<dbReference type="InterPro" id="IPR039425">
    <property type="entry name" value="RNA_pol_sigma-70-like"/>
</dbReference>
<protein>
    <submittedName>
        <fullName evidence="5">RNA polymerase subunit sigma-70</fullName>
    </submittedName>
</protein>
<keyword evidence="6" id="KW-1185">Reference proteome</keyword>
<dbReference type="OrthoDB" id="128473at2"/>
<dbReference type="PANTHER" id="PTHR43133:SF39">
    <property type="entry name" value="SIMILAR TO RNA POLYMERASE SIGMA-E FACTOR"/>
    <property type="match status" value="1"/>
</dbReference>
<gene>
    <name evidence="5" type="ORF">CWD77_01270</name>
</gene>
<dbReference type="SUPFAM" id="SSF88659">
    <property type="entry name" value="Sigma3 and sigma4 domains of RNA polymerase sigma factors"/>
    <property type="match status" value="1"/>
</dbReference>
<keyword evidence="1" id="KW-0805">Transcription regulation</keyword>
<dbReference type="NCBIfam" id="TIGR02937">
    <property type="entry name" value="sigma70-ECF"/>
    <property type="match status" value="1"/>
</dbReference>
<evidence type="ECO:0000256" key="3">
    <source>
        <dbReference type="ARBA" id="ARBA00023163"/>
    </source>
</evidence>
<dbReference type="NCBIfam" id="TIGR02999">
    <property type="entry name" value="Sig-70_X6"/>
    <property type="match status" value="1"/>
</dbReference>
<dbReference type="InterPro" id="IPR013324">
    <property type="entry name" value="RNA_pol_sigma_r3/r4-like"/>
</dbReference>
<dbReference type="EMBL" id="PISP01000001">
    <property type="protein sequence ID" value="PKD44129.1"/>
    <property type="molecule type" value="Genomic_DNA"/>
</dbReference>
<dbReference type="InterPro" id="IPR014284">
    <property type="entry name" value="RNA_pol_sigma-70_dom"/>
</dbReference>
<evidence type="ECO:0000256" key="1">
    <source>
        <dbReference type="ARBA" id="ARBA00023015"/>
    </source>
</evidence>
<evidence type="ECO:0000313" key="6">
    <source>
        <dbReference type="Proteomes" id="UP000233398"/>
    </source>
</evidence>
<evidence type="ECO:0000259" key="4">
    <source>
        <dbReference type="Pfam" id="PF07638"/>
    </source>
</evidence>
<reference evidence="5 6" key="1">
    <citation type="submission" date="2017-11" db="EMBL/GenBank/DDBJ databases">
        <title>Rhodohalobacter 15182 sp. nov., isolated from a salt lake.</title>
        <authorList>
            <person name="Han S."/>
        </authorList>
    </citation>
    <scope>NUCLEOTIDE SEQUENCE [LARGE SCALE GENOMIC DNA]</scope>
    <source>
        <strain evidence="5 6">15182</strain>
    </source>
</reference>
<dbReference type="InterPro" id="IPR011517">
    <property type="entry name" value="RNA_pol_sigma70_ECF-like"/>
</dbReference>
<dbReference type="Proteomes" id="UP000233398">
    <property type="component" value="Unassembled WGS sequence"/>
</dbReference>